<gene>
    <name evidence="3" type="ORF">BECKH772A_GA0070896_103981</name>
    <name evidence="2" type="ORF">BECKH772B_GA0070898_104202</name>
    <name evidence="4" type="ORF">BECKH772C_GA0070978_103971</name>
</gene>
<keyword evidence="1" id="KW-1133">Transmembrane helix</keyword>
<organism evidence="4">
    <name type="scientific">Candidatus Kentrum eta</name>
    <dbReference type="NCBI Taxonomy" id="2126337"/>
    <lineage>
        <taxon>Bacteria</taxon>
        <taxon>Pseudomonadati</taxon>
        <taxon>Pseudomonadota</taxon>
        <taxon>Gammaproteobacteria</taxon>
        <taxon>Candidatus Kentrum</taxon>
    </lineage>
</organism>
<name>A0A450VQQ7_9GAMM</name>
<proteinExistence type="predicted"/>
<dbReference type="EMBL" id="CAADFJ010000397">
    <property type="protein sequence ID" value="VFK07107.1"/>
    <property type="molecule type" value="Genomic_DNA"/>
</dbReference>
<feature type="transmembrane region" description="Helical" evidence="1">
    <location>
        <begin position="20"/>
        <end position="41"/>
    </location>
</feature>
<sequence length="184" mass="20220">MNSSANSPTPRPVWHHPWVIGWIAIIAVILSVNATMIYFAIDSNPGLVMEDYYDRGQDYEKTVLTRQALGRALSLQVDVPPEIKLGEPVTFRFTGTDKAGQPIPIDAVTLHAYRPSDCVHDFSVLMTRVSATPEGRVADATEGGAVQYVSQVMFPLKGVWDIVIAVEQGGNEHNVPRRIAVAEH</sequence>
<dbReference type="Pfam" id="PF05751">
    <property type="entry name" value="FixH"/>
    <property type="match status" value="1"/>
</dbReference>
<evidence type="ECO:0000256" key="1">
    <source>
        <dbReference type="SAM" id="Phobius"/>
    </source>
</evidence>
<reference evidence="4" key="1">
    <citation type="submission" date="2019-02" db="EMBL/GenBank/DDBJ databases">
        <authorList>
            <person name="Gruber-Vodicka R. H."/>
            <person name="Seah K. B. B."/>
        </authorList>
    </citation>
    <scope>NUCLEOTIDE SEQUENCE</scope>
    <source>
        <strain evidence="4">BECK_SA2B12</strain>
        <strain evidence="3">BECK_SA2B15</strain>
        <strain evidence="2">BECK_SA2B20</strain>
    </source>
</reference>
<protein>
    <submittedName>
        <fullName evidence="4">Nitrogen fixation protein FixH</fullName>
    </submittedName>
</protein>
<evidence type="ECO:0000313" key="2">
    <source>
        <dbReference type="EMBL" id="VFK04230.1"/>
    </source>
</evidence>
<evidence type="ECO:0000313" key="4">
    <source>
        <dbReference type="EMBL" id="VFK07107.1"/>
    </source>
</evidence>
<evidence type="ECO:0000313" key="3">
    <source>
        <dbReference type="EMBL" id="VFK04282.1"/>
    </source>
</evidence>
<dbReference type="EMBL" id="CAADFG010000398">
    <property type="protein sequence ID" value="VFK04282.1"/>
    <property type="molecule type" value="Genomic_DNA"/>
</dbReference>
<keyword evidence="1" id="KW-0472">Membrane</keyword>
<accession>A0A450VQQ7</accession>
<keyword evidence="1" id="KW-0812">Transmembrane</keyword>
<dbReference type="EMBL" id="CAADFI010000420">
    <property type="protein sequence ID" value="VFK04230.1"/>
    <property type="molecule type" value="Genomic_DNA"/>
</dbReference>
<dbReference type="InterPro" id="IPR008620">
    <property type="entry name" value="FixH"/>
</dbReference>
<dbReference type="AlphaFoldDB" id="A0A450VQQ7"/>